<reference evidence="2" key="1">
    <citation type="journal article" date="2014" name="Int. J. Syst. Evol. Microbiol.">
        <title>Complete genome sequence of Corynebacterium casei LMG S-19264T (=DSM 44701T), isolated from a smear-ripened cheese.</title>
        <authorList>
            <consortium name="US DOE Joint Genome Institute (JGI-PGF)"/>
            <person name="Walter F."/>
            <person name="Albersmeier A."/>
            <person name="Kalinowski J."/>
            <person name="Ruckert C."/>
        </authorList>
    </citation>
    <scope>NUCLEOTIDE SEQUENCE</scope>
    <source>
        <strain evidence="2">CGMCC 1.15454</strain>
    </source>
</reference>
<protein>
    <recommendedName>
        <fullName evidence="1">Polymerase beta nucleotidyltransferase domain-containing protein</fullName>
    </recommendedName>
</protein>
<evidence type="ECO:0000313" key="2">
    <source>
        <dbReference type="EMBL" id="GGB58031.1"/>
    </source>
</evidence>
<dbReference type="RefSeq" id="WP_250889677.1">
    <property type="nucleotide sequence ID" value="NZ_BMJD01000048.1"/>
</dbReference>
<name>A0A9W5X7N9_9BACI</name>
<evidence type="ECO:0000259" key="1">
    <source>
        <dbReference type="Pfam" id="PF18765"/>
    </source>
</evidence>
<dbReference type="SUPFAM" id="SSF81301">
    <property type="entry name" value="Nucleotidyltransferase"/>
    <property type="match status" value="1"/>
</dbReference>
<dbReference type="AlphaFoldDB" id="A0A9W5X7N9"/>
<evidence type="ECO:0000313" key="3">
    <source>
        <dbReference type="Proteomes" id="UP000621492"/>
    </source>
</evidence>
<dbReference type="EMBL" id="BMJD01000048">
    <property type="protein sequence ID" value="GGB58031.1"/>
    <property type="molecule type" value="Genomic_DNA"/>
</dbReference>
<dbReference type="Gene3D" id="3.30.460.10">
    <property type="entry name" value="Beta Polymerase, domain 2"/>
    <property type="match status" value="1"/>
</dbReference>
<reference evidence="2" key="2">
    <citation type="submission" date="2020-09" db="EMBL/GenBank/DDBJ databases">
        <authorList>
            <person name="Sun Q."/>
            <person name="Zhou Y."/>
        </authorList>
    </citation>
    <scope>NUCLEOTIDE SEQUENCE</scope>
    <source>
        <strain evidence="2">CGMCC 1.15454</strain>
    </source>
</reference>
<feature type="domain" description="Polymerase beta nucleotidyltransferase" evidence="1">
    <location>
        <begin position="13"/>
        <end position="101"/>
    </location>
</feature>
<proteinExistence type="predicted"/>
<keyword evidence="3" id="KW-1185">Reference proteome</keyword>
<dbReference type="CDD" id="cd05403">
    <property type="entry name" value="NT_KNTase_like"/>
    <property type="match status" value="1"/>
</dbReference>
<dbReference type="Proteomes" id="UP000621492">
    <property type="component" value="Unassembled WGS sequence"/>
</dbReference>
<dbReference type="InterPro" id="IPR043519">
    <property type="entry name" value="NT_sf"/>
</dbReference>
<comment type="caution">
    <text evidence="2">The sequence shown here is derived from an EMBL/GenBank/DDBJ whole genome shotgun (WGS) entry which is preliminary data.</text>
</comment>
<accession>A0A9W5X7N9</accession>
<organism evidence="2 3">
    <name type="scientific">Lentibacillus populi</name>
    <dbReference type="NCBI Taxonomy" id="1827502"/>
    <lineage>
        <taxon>Bacteria</taxon>
        <taxon>Bacillati</taxon>
        <taxon>Bacillota</taxon>
        <taxon>Bacilli</taxon>
        <taxon>Bacillales</taxon>
        <taxon>Bacillaceae</taxon>
        <taxon>Lentibacillus</taxon>
    </lineage>
</organism>
<dbReference type="InterPro" id="IPR041633">
    <property type="entry name" value="Polbeta"/>
</dbReference>
<gene>
    <name evidence="2" type="ORF">GCM10011409_39420</name>
</gene>
<sequence>MMNGLLKSDNEFILKALRHFDEIDRAVIFGSRAMGNFKKGSDVDIAVQGEKVTRKTVADLDFLLNEEYPLPYFFDVVHYENIKNDKLVEHIDRVGVEMYRKGVG</sequence>
<dbReference type="Pfam" id="PF18765">
    <property type="entry name" value="Polbeta"/>
    <property type="match status" value="1"/>
</dbReference>